<keyword evidence="4 5" id="KW-0671">Queuosine biosynthesis</keyword>
<evidence type="ECO:0000256" key="3">
    <source>
        <dbReference type="ARBA" id="ARBA00022691"/>
    </source>
</evidence>
<comment type="subunit">
    <text evidence="5">Monomer.</text>
</comment>
<dbReference type="NCBIfam" id="NF001140">
    <property type="entry name" value="PRK00147.1"/>
    <property type="match status" value="1"/>
</dbReference>
<dbReference type="EMBL" id="JABTTY010000001">
    <property type="protein sequence ID" value="MBE7525376.1"/>
    <property type="molecule type" value="Genomic_DNA"/>
</dbReference>
<evidence type="ECO:0000256" key="4">
    <source>
        <dbReference type="ARBA" id="ARBA00022785"/>
    </source>
</evidence>
<keyword evidence="2 5" id="KW-0808">Transferase</keyword>
<organism evidence="6 7">
    <name type="scientific">candidate division WWE3 bacterium</name>
    <dbReference type="NCBI Taxonomy" id="2053526"/>
    <lineage>
        <taxon>Bacteria</taxon>
        <taxon>Katanobacteria</taxon>
    </lineage>
</organism>
<dbReference type="PANTHER" id="PTHR30307:SF0">
    <property type="entry name" value="S-ADENOSYLMETHIONINE:TRNA RIBOSYLTRANSFERASE-ISOMERASE"/>
    <property type="match status" value="1"/>
</dbReference>
<keyword evidence="3 5" id="KW-0949">S-adenosyl-L-methionine</keyword>
<dbReference type="Pfam" id="PF02547">
    <property type="entry name" value="Queuosine_synth"/>
    <property type="match status" value="1"/>
</dbReference>
<proteinExistence type="inferred from homology"/>
<dbReference type="AlphaFoldDB" id="A0A928TU51"/>
<dbReference type="InterPro" id="IPR036100">
    <property type="entry name" value="QueA_sf"/>
</dbReference>
<dbReference type="SUPFAM" id="SSF111337">
    <property type="entry name" value="QueA-like"/>
    <property type="match status" value="1"/>
</dbReference>
<dbReference type="HAMAP" id="MF_00113">
    <property type="entry name" value="QueA"/>
    <property type="match status" value="1"/>
</dbReference>
<comment type="pathway">
    <text evidence="5">tRNA modification; tRNA-queuosine biosynthesis.</text>
</comment>
<evidence type="ECO:0000256" key="5">
    <source>
        <dbReference type="HAMAP-Rule" id="MF_00113"/>
    </source>
</evidence>
<reference evidence="6" key="1">
    <citation type="submission" date="2020-05" db="EMBL/GenBank/DDBJ databases">
        <title>High-Quality Genomes of Partial-Nitritation/Anammox System by Hierarchical Clustering Based Hybrid Assembly.</title>
        <authorList>
            <person name="Liu L."/>
            <person name="Wang Y."/>
            <person name="Che Y."/>
            <person name="Chen Y."/>
            <person name="Xia Y."/>
            <person name="Luo R."/>
            <person name="Cheng S.H."/>
            <person name="Zheng C."/>
            <person name="Zhang T."/>
        </authorList>
    </citation>
    <scope>NUCLEOTIDE SEQUENCE</scope>
    <source>
        <strain evidence="6">H1_PAT1</strain>
    </source>
</reference>
<evidence type="ECO:0000256" key="1">
    <source>
        <dbReference type="ARBA" id="ARBA00022490"/>
    </source>
</evidence>
<comment type="similarity">
    <text evidence="5">Belongs to the QueA family.</text>
</comment>
<dbReference type="InterPro" id="IPR042119">
    <property type="entry name" value="QueA_dom2"/>
</dbReference>
<dbReference type="NCBIfam" id="TIGR00113">
    <property type="entry name" value="queA"/>
    <property type="match status" value="1"/>
</dbReference>
<protein>
    <recommendedName>
        <fullName evidence="5">S-adenosylmethionine:tRNA ribosyltransferase-isomerase</fullName>
        <ecNumber evidence="5">2.4.99.17</ecNumber>
    </recommendedName>
    <alternativeName>
        <fullName evidence="5">Queuosine biosynthesis protein QueA</fullName>
    </alternativeName>
</protein>
<evidence type="ECO:0000313" key="7">
    <source>
        <dbReference type="Proteomes" id="UP000710385"/>
    </source>
</evidence>
<comment type="function">
    <text evidence="5">Transfers and isomerizes the ribose moiety from AdoMet to the 7-aminomethyl group of 7-deazaguanine (preQ1-tRNA) to give epoxyqueuosine (oQ-tRNA).</text>
</comment>
<keyword evidence="6" id="KW-0328">Glycosyltransferase</keyword>
<sequence>MKTELFDYPLPKDRIAQKPIRPRDHSRLMILDRMTGDIWHRHFFDIIEYLKPGDLLVLNITKVFKARLLGSTDSGPVELFLLHPDNSRVWLALGKPGKKLPSGSRITFADGMTCRIHAKRNNGTLEVDFDAMPKEVIAWANERGHIPVPPYIGTEPEMLDEYQTVYAESVGSVAAPTAGFHFTPELIGRLKHAGIDVAAVTLHVGMGTFRPMRTETLKEHHMHEEWVSVPRTTAEKIRETKERGGRVIAVGTTTVRALESGMQEGFTSLFITPGYSFKIVDGLITNFHLPKSTLLVLVSAFLGEQHATTDWGRTTLLRAYATAIREGYRFYSFGDAMLIL</sequence>
<comment type="catalytic activity">
    <reaction evidence="5">
        <text>7-aminomethyl-7-carbaguanosine(34) in tRNA + S-adenosyl-L-methionine = epoxyqueuosine(34) in tRNA + adenine + L-methionine + 2 H(+)</text>
        <dbReference type="Rhea" id="RHEA:32155"/>
        <dbReference type="Rhea" id="RHEA-COMP:10342"/>
        <dbReference type="Rhea" id="RHEA-COMP:18582"/>
        <dbReference type="ChEBI" id="CHEBI:15378"/>
        <dbReference type="ChEBI" id="CHEBI:16708"/>
        <dbReference type="ChEBI" id="CHEBI:57844"/>
        <dbReference type="ChEBI" id="CHEBI:59789"/>
        <dbReference type="ChEBI" id="CHEBI:82833"/>
        <dbReference type="ChEBI" id="CHEBI:194443"/>
        <dbReference type="EC" id="2.4.99.17"/>
    </reaction>
</comment>
<dbReference type="Proteomes" id="UP000710385">
    <property type="component" value="Unassembled WGS sequence"/>
</dbReference>
<comment type="caution">
    <text evidence="6">The sequence shown here is derived from an EMBL/GenBank/DDBJ whole genome shotgun (WGS) entry which is preliminary data.</text>
</comment>
<dbReference type="GO" id="GO:0008616">
    <property type="term" value="P:tRNA queuosine(34) biosynthetic process"/>
    <property type="evidence" value="ECO:0007669"/>
    <property type="project" value="UniProtKB-UniRule"/>
</dbReference>
<dbReference type="PANTHER" id="PTHR30307">
    <property type="entry name" value="S-ADENOSYLMETHIONINE:TRNA RIBOSYLTRANSFERASE-ISOMERASE"/>
    <property type="match status" value="1"/>
</dbReference>
<comment type="subcellular location">
    <subcellularLocation>
        <location evidence="5">Cytoplasm</location>
    </subcellularLocation>
</comment>
<name>A0A928TU51_UNCKA</name>
<dbReference type="Gene3D" id="2.40.10.240">
    <property type="entry name" value="QueA-like"/>
    <property type="match status" value="1"/>
</dbReference>
<evidence type="ECO:0000313" key="6">
    <source>
        <dbReference type="EMBL" id="MBE7525376.1"/>
    </source>
</evidence>
<dbReference type="Gene3D" id="3.40.1780.10">
    <property type="entry name" value="QueA-like"/>
    <property type="match status" value="2"/>
</dbReference>
<dbReference type="InterPro" id="IPR003699">
    <property type="entry name" value="QueA"/>
</dbReference>
<dbReference type="EC" id="2.4.99.17" evidence="5"/>
<dbReference type="InterPro" id="IPR042118">
    <property type="entry name" value="QueA_dom1"/>
</dbReference>
<keyword evidence="1 5" id="KW-0963">Cytoplasm</keyword>
<evidence type="ECO:0000256" key="2">
    <source>
        <dbReference type="ARBA" id="ARBA00022679"/>
    </source>
</evidence>
<dbReference type="GO" id="GO:0005737">
    <property type="term" value="C:cytoplasm"/>
    <property type="evidence" value="ECO:0007669"/>
    <property type="project" value="UniProtKB-SubCell"/>
</dbReference>
<dbReference type="GO" id="GO:0051075">
    <property type="term" value="F:S-adenosylmethionine:tRNA ribosyltransferase-isomerase activity"/>
    <property type="evidence" value="ECO:0007669"/>
    <property type="project" value="UniProtKB-EC"/>
</dbReference>
<accession>A0A928TU51</accession>
<gene>
    <name evidence="5 6" type="primary">queA</name>
    <name evidence="6" type="ORF">HS096_03255</name>
</gene>